<evidence type="ECO:0000313" key="6">
    <source>
        <dbReference type="Proteomes" id="UP000239563"/>
    </source>
</evidence>
<organism evidence="5 6">
    <name type="scientific">Sporisorium reilianum f. sp. reilianum</name>
    <dbReference type="NCBI Taxonomy" id="72559"/>
    <lineage>
        <taxon>Eukaryota</taxon>
        <taxon>Fungi</taxon>
        <taxon>Dikarya</taxon>
        <taxon>Basidiomycota</taxon>
        <taxon>Ustilaginomycotina</taxon>
        <taxon>Ustilaginomycetes</taxon>
        <taxon>Ustilaginales</taxon>
        <taxon>Ustilaginaceae</taxon>
        <taxon>Sporisorium</taxon>
    </lineage>
</organism>
<proteinExistence type="inferred from homology"/>
<dbReference type="Gene3D" id="3.40.50.720">
    <property type="entry name" value="NAD(P)-binding Rossmann-like Domain"/>
    <property type="match status" value="1"/>
</dbReference>
<dbReference type="EMBL" id="LT795056">
    <property type="protein sequence ID" value="SJX61683.1"/>
    <property type="molecule type" value="Genomic_DNA"/>
</dbReference>
<dbReference type="Pfam" id="PF13911">
    <property type="entry name" value="AhpC-TSA_2"/>
    <property type="match status" value="1"/>
</dbReference>
<dbReference type="PRINTS" id="PR00080">
    <property type="entry name" value="SDRFAMILY"/>
</dbReference>
<comment type="similarity">
    <text evidence="1">Belongs to the short-chain dehydrogenases/reductases (SDR) family.</text>
</comment>
<keyword evidence="3" id="KW-0560">Oxidoreductase</keyword>
<evidence type="ECO:0000256" key="3">
    <source>
        <dbReference type="ARBA" id="ARBA00023002"/>
    </source>
</evidence>
<dbReference type="GO" id="GO:0016616">
    <property type="term" value="F:oxidoreductase activity, acting on the CH-OH group of donors, NAD or NADP as acceptor"/>
    <property type="evidence" value="ECO:0007669"/>
    <property type="project" value="TreeGrafter"/>
</dbReference>
<dbReference type="PANTHER" id="PTHR42760:SF83">
    <property type="entry name" value="(3R)-3-HYDROXYACYL-COA DEHYDROGENASE"/>
    <property type="match status" value="1"/>
</dbReference>
<dbReference type="SUPFAM" id="SSF51735">
    <property type="entry name" value="NAD(P)-binding Rossmann-fold domains"/>
    <property type="match status" value="1"/>
</dbReference>
<dbReference type="AlphaFoldDB" id="A0A2N8UBH9"/>
<name>A0A2N8UBH9_9BASI</name>
<dbReference type="GO" id="GO:0006633">
    <property type="term" value="P:fatty acid biosynthetic process"/>
    <property type="evidence" value="ECO:0007669"/>
    <property type="project" value="TreeGrafter"/>
</dbReference>
<dbReference type="PRINTS" id="PR00081">
    <property type="entry name" value="GDHRDH"/>
</dbReference>
<evidence type="ECO:0000256" key="2">
    <source>
        <dbReference type="ARBA" id="ARBA00022857"/>
    </source>
</evidence>
<dbReference type="CDD" id="cd02970">
    <property type="entry name" value="PRX_like2"/>
    <property type="match status" value="1"/>
</dbReference>
<accession>A0A2N8UBH9</accession>
<dbReference type="InterPro" id="IPR032801">
    <property type="entry name" value="PXL2A/B/C"/>
</dbReference>
<evidence type="ECO:0000256" key="4">
    <source>
        <dbReference type="ARBA" id="ARBA00023308"/>
    </source>
</evidence>
<dbReference type="SUPFAM" id="SSF52833">
    <property type="entry name" value="Thioredoxin-like"/>
    <property type="match status" value="1"/>
</dbReference>
<gene>
    <name evidence="5" type="ORF">SRS1_12667</name>
</gene>
<sequence>MSTVEHDRPQDDALPTADQLSAANAAHVLDSSSNRIAFSSLLERARQQNQALVLIFTRHFHCGMCKEFVRALSHSTTLTDASRVSLIVVGPGQPEGISHYKQQVDNPPFDFYADPTLELYHALGVTRRNLELGSSKEKVGSHHQTSVLHNVVSSVADTFKSGSFILKGGDFKQLGGEFVWDQEGRVVLAHRMRHTRDHSEISKLEQVATSTTASTEMSSTTNPGIAGSNLLPDKIVAITGASRGIGRACALACAAHGAKGIIVHYFGDAETTAEAHSLQAELARLGARAVLVSGDISDAAVGQSIADAAETTFGRLDVFISNAGICPFMGFLEMEASTWRKVQDVNPNGAFFATQAAARLMAHQTPRGGAIVAIASISALVGGEFQSHYTPTKAGLKSMMESAAIGLGPLGIRCNSVLPGTIETAINEEDLRDEDKRRRMIDRHPLKRLGRPEDIAGPVVFLASDLAQFMTGSSVLVDGGCFVNLQ</sequence>
<dbReference type="Pfam" id="PF13561">
    <property type="entry name" value="adh_short_C2"/>
    <property type="match status" value="1"/>
</dbReference>
<keyword evidence="4" id="KW-0684">Rhamnose metabolism</keyword>
<dbReference type="Gene3D" id="3.40.30.10">
    <property type="entry name" value="Glutaredoxin"/>
    <property type="match status" value="1"/>
</dbReference>
<dbReference type="CDD" id="cd05233">
    <property type="entry name" value="SDR_c"/>
    <property type="match status" value="1"/>
</dbReference>
<dbReference type="InterPro" id="IPR002347">
    <property type="entry name" value="SDR_fam"/>
</dbReference>
<dbReference type="InterPro" id="IPR036249">
    <property type="entry name" value="Thioredoxin-like_sf"/>
</dbReference>
<protein>
    <submittedName>
        <fullName evidence="5">Related to Glucose 1-dehydrogenase</fullName>
    </submittedName>
</protein>
<evidence type="ECO:0000256" key="1">
    <source>
        <dbReference type="ARBA" id="ARBA00006484"/>
    </source>
</evidence>
<dbReference type="InterPro" id="IPR036291">
    <property type="entry name" value="NAD(P)-bd_dom_sf"/>
</dbReference>
<dbReference type="Proteomes" id="UP000239563">
    <property type="component" value="Chromosome III"/>
</dbReference>
<keyword evidence="2" id="KW-0521">NADP</keyword>
<reference evidence="5 6" key="1">
    <citation type="submission" date="2017-02" db="EMBL/GenBank/DDBJ databases">
        <authorList>
            <person name="Peterson S.W."/>
        </authorList>
    </citation>
    <scope>NUCLEOTIDE SEQUENCE [LARGE SCALE GENOMIC DNA]</scope>
    <source>
        <strain evidence="5 6">SRS1_H2-8</strain>
    </source>
</reference>
<dbReference type="FunFam" id="3.40.50.720:FF:000417">
    <property type="entry name" value="Glucose 1-dehydrogenase, putative"/>
    <property type="match status" value="1"/>
</dbReference>
<dbReference type="GO" id="GO:0019301">
    <property type="term" value="P:rhamnose catabolic process"/>
    <property type="evidence" value="ECO:0007669"/>
    <property type="project" value="UniProtKB-ARBA"/>
</dbReference>
<dbReference type="GO" id="GO:0048038">
    <property type="term" value="F:quinone binding"/>
    <property type="evidence" value="ECO:0007669"/>
    <property type="project" value="TreeGrafter"/>
</dbReference>
<evidence type="ECO:0000313" key="5">
    <source>
        <dbReference type="EMBL" id="SJX61683.1"/>
    </source>
</evidence>
<dbReference type="PANTHER" id="PTHR42760">
    <property type="entry name" value="SHORT-CHAIN DEHYDROGENASES/REDUCTASES FAMILY MEMBER"/>
    <property type="match status" value="1"/>
</dbReference>